<dbReference type="Proteomes" id="UP000708208">
    <property type="component" value="Unassembled WGS sequence"/>
</dbReference>
<comment type="caution">
    <text evidence="2">The sequence shown here is derived from an EMBL/GenBank/DDBJ whole genome shotgun (WGS) entry which is preliminary data.</text>
</comment>
<keyword evidence="3" id="KW-1185">Reference proteome</keyword>
<gene>
    <name evidence="2" type="ORF">AFUS01_LOCUS30985</name>
</gene>
<evidence type="ECO:0000313" key="2">
    <source>
        <dbReference type="EMBL" id="CAG7820601.1"/>
    </source>
</evidence>
<feature type="non-terminal residue" evidence="2">
    <location>
        <position position="207"/>
    </location>
</feature>
<sequence length="207" mass="24099">SSSSETESEVEVLGGHKLSTRGNSNGNTLESEISRNFLPSIERQAFLPVENIHYNWVFWRLYSEEIYSTYDKHLVKFDGEYLSRYLLGEIFHEKVNDEEADFDPSIFFQAVQIKCVHKPFEVGNGHKRLSVDCEEISTSTNSYMEDHMKRREIIAQESLVDLLISCLEVGDLLFVFGDIQVEEWPFINLNSRYQHPILMAHYRHDGN</sequence>
<reference evidence="2" key="1">
    <citation type="submission" date="2021-06" db="EMBL/GenBank/DDBJ databases">
        <authorList>
            <person name="Hodson N. C."/>
            <person name="Mongue J. A."/>
            <person name="Jaron S. K."/>
        </authorList>
    </citation>
    <scope>NUCLEOTIDE SEQUENCE</scope>
</reference>
<proteinExistence type="predicted"/>
<protein>
    <submittedName>
        <fullName evidence="2">Uncharacterized protein</fullName>
    </submittedName>
</protein>
<feature type="region of interest" description="Disordered" evidence="1">
    <location>
        <begin position="1"/>
        <end position="27"/>
    </location>
</feature>
<dbReference type="EMBL" id="CAJVCH010483956">
    <property type="protein sequence ID" value="CAG7820601.1"/>
    <property type="molecule type" value="Genomic_DNA"/>
</dbReference>
<evidence type="ECO:0000313" key="3">
    <source>
        <dbReference type="Proteomes" id="UP000708208"/>
    </source>
</evidence>
<organism evidence="2 3">
    <name type="scientific">Allacma fusca</name>
    <dbReference type="NCBI Taxonomy" id="39272"/>
    <lineage>
        <taxon>Eukaryota</taxon>
        <taxon>Metazoa</taxon>
        <taxon>Ecdysozoa</taxon>
        <taxon>Arthropoda</taxon>
        <taxon>Hexapoda</taxon>
        <taxon>Collembola</taxon>
        <taxon>Symphypleona</taxon>
        <taxon>Sminthuridae</taxon>
        <taxon>Allacma</taxon>
    </lineage>
</organism>
<evidence type="ECO:0000256" key="1">
    <source>
        <dbReference type="SAM" id="MobiDB-lite"/>
    </source>
</evidence>
<accession>A0A8J2PA64</accession>
<name>A0A8J2PA64_9HEXA</name>
<feature type="non-terminal residue" evidence="2">
    <location>
        <position position="1"/>
    </location>
</feature>
<dbReference type="AlphaFoldDB" id="A0A8J2PA64"/>
<feature type="compositionally biased region" description="Acidic residues" evidence="1">
    <location>
        <begin position="1"/>
        <end position="10"/>
    </location>
</feature>